<organism evidence="8 9">
    <name type="scientific">Curvularia kusanoi</name>
    <name type="common">Cochliobolus kusanoi</name>
    <dbReference type="NCBI Taxonomy" id="90978"/>
    <lineage>
        <taxon>Eukaryota</taxon>
        <taxon>Fungi</taxon>
        <taxon>Dikarya</taxon>
        <taxon>Ascomycota</taxon>
        <taxon>Pezizomycotina</taxon>
        <taxon>Dothideomycetes</taxon>
        <taxon>Pleosporomycetidae</taxon>
        <taxon>Pleosporales</taxon>
        <taxon>Pleosporineae</taxon>
        <taxon>Pleosporaceae</taxon>
        <taxon>Curvularia</taxon>
    </lineage>
</organism>
<dbReference type="PANTHER" id="PTHR33048:SF96">
    <property type="entry name" value="INTEGRAL MEMBRANE PROTEIN"/>
    <property type="match status" value="1"/>
</dbReference>
<dbReference type="EMBL" id="SWKU01000010">
    <property type="protein sequence ID" value="KAF3003228.1"/>
    <property type="molecule type" value="Genomic_DNA"/>
</dbReference>
<evidence type="ECO:0000313" key="8">
    <source>
        <dbReference type="EMBL" id="KAF3003228.1"/>
    </source>
</evidence>
<dbReference type="InterPro" id="IPR052337">
    <property type="entry name" value="SAT4-like"/>
</dbReference>
<gene>
    <name evidence="8" type="ORF">E8E13_009926</name>
</gene>
<keyword evidence="4 6" id="KW-0472">Membrane</keyword>
<dbReference type="OrthoDB" id="3897607at2759"/>
<dbReference type="InterPro" id="IPR049326">
    <property type="entry name" value="Rhodopsin_dom_fungi"/>
</dbReference>
<keyword evidence="3 6" id="KW-1133">Transmembrane helix</keyword>
<sequence length="109" mass="12290">MPRRTKISIIFILGLGILASIATIIRLPYLKYYDHAKYPNDLLFHLGVIVICSNSECSLGILACSLPPLRKLLKLYYEKWSSYKRGSRVSIDQLALAFSDATQCYVFAG</sequence>
<accession>A0A9P4TEZ4</accession>
<keyword evidence="2 6" id="KW-0812">Transmembrane</keyword>
<feature type="domain" description="Rhodopsin" evidence="7">
    <location>
        <begin position="1"/>
        <end position="74"/>
    </location>
</feature>
<evidence type="ECO:0000256" key="6">
    <source>
        <dbReference type="SAM" id="Phobius"/>
    </source>
</evidence>
<evidence type="ECO:0000256" key="3">
    <source>
        <dbReference type="ARBA" id="ARBA00022989"/>
    </source>
</evidence>
<evidence type="ECO:0000256" key="2">
    <source>
        <dbReference type="ARBA" id="ARBA00022692"/>
    </source>
</evidence>
<dbReference type="AlphaFoldDB" id="A0A9P4TEZ4"/>
<protein>
    <recommendedName>
        <fullName evidence="7">Rhodopsin domain-containing protein</fullName>
    </recommendedName>
</protein>
<evidence type="ECO:0000313" key="9">
    <source>
        <dbReference type="Proteomes" id="UP000801428"/>
    </source>
</evidence>
<dbReference type="Proteomes" id="UP000801428">
    <property type="component" value="Unassembled WGS sequence"/>
</dbReference>
<evidence type="ECO:0000256" key="1">
    <source>
        <dbReference type="ARBA" id="ARBA00004141"/>
    </source>
</evidence>
<proteinExistence type="inferred from homology"/>
<comment type="similarity">
    <text evidence="5">Belongs to the SAT4 family.</text>
</comment>
<comment type="caution">
    <text evidence="8">The sequence shown here is derived from an EMBL/GenBank/DDBJ whole genome shotgun (WGS) entry which is preliminary data.</text>
</comment>
<comment type="subcellular location">
    <subcellularLocation>
        <location evidence="1">Membrane</location>
        <topology evidence="1">Multi-pass membrane protein</topology>
    </subcellularLocation>
</comment>
<evidence type="ECO:0000259" key="7">
    <source>
        <dbReference type="Pfam" id="PF20684"/>
    </source>
</evidence>
<dbReference type="PANTHER" id="PTHR33048">
    <property type="entry name" value="PTH11-LIKE INTEGRAL MEMBRANE PROTEIN (AFU_ORTHOLOGUE AFUA_5G11245)"/>
    <property type="match status" value="1"/>
</dbReference>
<feature type="transmembrane region" description="Helical" evidence="6">
    <location>
        <begin position="42"/>
        <end position="66"/>
    </location>
</feature>
<dbReference type="GO" id="GO:0016020">
    <property type="term" value="C:membrane"/>
    <property type="evidence" value="ECO:0007669"/>
    <property type="project" value="UniProtKB-SubCell"/>
</dbReference>
<feature type="transmembrane region" description="Helical" evidence="6">
    <location>
        <begin position="7"/>
        <end position="30"/>
    </location>
</feature>
<reference evidence="8" key="1">
    <citation type="submission" date="2019-04" db="EMBL/GenBank/DDBJ databases">
        <title>Sequencing of skin fungus with MAO and IRED activity.</title>
        <authorList>
            <person name="Marsaioli A.J."/>
            <person name="Bonatto J.M.C."/>
            <person name="Reis Junior O."/>
        </authorList>
    </citation>
    <scope>NUCLEOTIDE SEQUENCE</scope>
    <source>
        <strain evidence="8">30M1</strain>
    </source>
</reference>
<dbReference type="Pfam" id="PF20684">
    <property type="entry name" value="Fung_rhodopsin"/>
    <property type="match status" value="1"/>
</dbReference>
<keyword evidence="9" id="KW-1185">Reference proteome</keyword>
<name>A0A9P4TEZ4_CURKU</name>
<evidence type="ECO:0000256" key="4">
    <source>
        <dbReference type="ARBA" id="ARBA00023136"/>
    </source>
</evidence>
<evidence type="ECO:0000256" key="5">
    <source>
        <dbReference type="ARBA" id="ARBA00038359"/>
    </source>
</evidence>